<reference evidence="2 3" key="1">
    <citation type="journal article" date="2018" name="ACS Chem. Biol.">
        <title>Ketoreductase domain dysfunction expands chemodiversity: malyngamide biosynthesis in the cyanobacterium Okeania hirsuta.</title>
        <authorList>
            <person name="Moss N.A."/>
            <person name="Leao T."/>
            <person name="Rankin M."/>
            <person name="McCullough T.M."/>
            <person name="Qu P."/>
            <person name="Korobeynikov A."/>
            <person name="Smith J.L."/>
            <person name="Gerwick L."/>
            <person name="Gerwick W.H."/>
        </authorList>
    </citation>
    <scope>NUCLEOTIDE SEQUENCE [LARGE SCALE GENOMIC DNA]</scope>
    <source>
        <strain evidence="2 3">PAB10Feb10-1</strain>
    </source>
</reference>
<keyword evidence="2" id="KW-0723">Serine/threonine-protein kinase</keyword>
<keyword evidence="2" id="KW-0808">Transferase</keyword>
<feature type="domain" description="vWA-MoxR associated protein N-terminal HTH" evidence="1">
    <location>
        <begin position="4"/>
        <end position="86"/>
    </location>
</feature>
<dbReference type="Gene3D" id="3.40.50.300">
    <property type="entry name" value="P-loop containing nucleotide triphosphate hydrolases"/>
    <property type="match status" value="1"/>
</dbReference>
<accession>A0A3N6QPA3</accession>
<dbReference type="GO" id="GO:0004674">
    <property type="term" value="F:protein serine/threonine kinase activity"/>
    <property type="evidence" value="ECO:0007669"/>
    <property type="project" value="UniProtKB-KW"/>
</dbReference>
<dbReference type="OrthoDB" id="502668at2"/>
<keyword evidence="2" id="KW-0418">Kinase</keyword>
<sequence length="456" mass="52759">MTAIESISLFTEQLVTAKTGKSLSDIEREVLRLSLSGKTYSQIASKSDYSRDYISQNVAPKLWKLLSNILKERISKTNCLSVLERQLLIYQANRKQAAQTSLINTNIIQYSEISEINDCKLLDGRIPMGSPYYIERKEQLICYSEINKPGSFLRIKAPRQMGKTSLLMRTIGYAIKQQYQTVRLSLRRVDSTVIKDINKFLRWFCASVTRKLQLESKLNEYWDEDIGSIESCTLYFQDYLLSIIDDPIVLAIDEVDYIFQSPEIANDFLSMLHSWYGETKEVKLWQKLRIVLVKSTEVYIAMNINKSPFNMGIAIDLSPFTLEQIQELAHRYQIELLPQEQNQLMRLVGGHPYLINTTFYHIKCHHASLESLIKTAATDTGIYSNHLHQHLQNLQQYPELKTAFEQVLRAITPVELKQVLAFKLKSMGLVVQLEDNLVMPSCDLYRRYFYDVFVGV</sequence>
<dbReference type="AlphaFoldDB" id="A0A3N6QPA3"/>
<dbReference type="Pfam" id="PF26355">
    <property type="entry name" value="HTH_VMAP-M9"/>
    <property type="match status" value="1"/>
</dbReference>
<dbReference type="InterPro" id="IPR027417">
    <property type="entry name" value="P-loop_NTPase"/>
</dbReference>
<gene>
    <name evidence="2" type="ORF">D5R40_08215</name>
</gene>
<dbReference type="Pfam" id="PF14516">
    <property type="entry name" value="AAA_35"/>
    <property type="match status" value="1"/>
</dbReference>
<evidence type="ECO:0000313" key="2">
    <source>
        <dbReference type="EMBL" id="RQH48222.1"/>
    </source>
</evidence>
<name>A0A3N6QPA3_9CYAN</name>
<evidence type="ECO:0000259" key="1">
    <source>
        <dbReference type="Pfam" id="PF26355"/>
    </source>
</evidence>
<dbReference type="InterPro" id="IPR058651">
    <property type="entry name" value="HTH_VMAP-M9"/>
</dbReference>
<dbReference type="SUPFAM" id="SSF52540">
    <property type="entry name" value="P-loop containing nucleoside triphosphate hydrolases"/>
    <property type="match status" value="1"/>
</dbReference>
<evidence type="ECO:0000313" key="3">
    <source>
        <dbReference type="Proteomes" id="UP000269154"/>
    </source>
</evidence>
<proteinExistence type="predicted"/>
<organism evidence="2 3">
    <name type="scientific">Okeania hirsuta</name>
    <dbReference type="NCBI Taxonomy" id="1458930"/>
    <lineage>
        <taxon>Bacteria</taxon>
        <taxon>Bacillati</taxon>
        <taxon>Cyanobacteriota</taxon>
        <taxon>Cyanophyceae</taxon>
        <taxon>Oscillatoriophycideae</taxon>
        <taxon>Oscillatoriales</taxon>
        <taxon>Microcoleaceae</taxon>
        <taxon>Okeania</taxon>
    </lineage>
</organism>
<dbReference type="EMBL" id="RCBY01000032">
    <property type="protein sequence ID" value="RQH48222.1"/>
    <property type="molecule type" value="Genomic_DNA"/>
</dbReference>
<comment type="caution">
    <text evidence="2">The sequence shown here is derived from an EMBL/GenBank/DDBJ whole genome shotgun (WGS) entry which is preliminary data.</text>
</comment>
<dbReference type="Proteomes" id="UP000269154">
    <property type="component" value="Unassembled WGS sequence"/>
</dbReference>
<protein>
    <submittedName>
        <fullName evidence="2">Serine/threonine protein kinase</fullName>
    </submittedName>
</protein>
<keyword evidence="3" id="KW-1185">Reference proteome</keyword>
<dbReference type="RefSeq" id="WP_124154474.1">
    <property type="nucleotide sequence ID" value="NZ_CAWOLW010000246.1"/>
</dbReference>